<dbReference type="RefSeq" id="WP_013043630.1">
    <property type="nucleotide sequence ID" value="NC_014008.1"/>
</dbReference>
<dbReference type="AlphaFoldDB" id="D5EKK1"/>
<dbReference type="InterPro" id="IPR036812">
    <property type="entry name" value="NAD(P)_OxRdtase_dom_sf"/>
</dbReference>
<evidence type="ECO:0000313" key="2">
    <source>
        <dbReference type="EMBL" id="ADE54908.1"/>
    </source>
</evidence>
<accession>D5EKK1</accession>
<protein>
    <submittedName>
        <fullName evidence="2">Aldo/keto reductase</fullName>
    </submittedName>
</protein>
<sequence>MHFRRFGRTDLDLSVFSFGGMRLPRGWDPNLTPDDLTSDEHDTICATLNRSFELGINHVETARGYMNSERWLGFALREHARDKYILQTKVDPKENPKDFEHALEQSLQELETDYLDLFGFHGINDSADLERVIRKGGCLEVVRRWQKDGRIRHVGFSTHGACQAIIDAIDTGEFDYVNLHWYFINQTNWPAIEAAAKQDMGVFIISPTDKGGQLFKPPAKLVETCAPLHPISFNNLFCLKQPKVHTLSVGAACPEDFDEHIKGLQHYDNFEAILDPIEARFKAVMQEALGSDWWPHYTEGLPWYTEVPGELNLPYILRLWSLAKGMDMVDYGKYRYGMIEGGDGGNWMGGTPAIDFSDDAIRSVIPNHPHKDRIPDILREAHSLLHGELKERLSSE</sequence>
<proteinExistence type="predicted"/>
<dbReference type="Gene3D" id="3.20.20.100">
    <property type="entry name" value="NADP-dependent oxidoreductase domain"/>
    <property type="match status" value="1"/>
</dbReference>
<dbReference type="InterPro" id="IPR053135">
    <property type="entry name" value="AKR2_Oxidoreductase"/>
</dbReference>
<organism evidence="2 3">
    <name type="scientific">Coraliomargarita akajimensis (strain DSM 45221 / IAM 15411 / JCM 23193 / KCTC 12865 / 04OKA010-24)</name>
    <dbReference type="NCBI Taxonomy" id="583355"/>
    <lineage>
        <taxon>Bacteria</taxon>
        <taxon>Pseudomonadati</taxon>
        <taxon>Verrucomicrobiota</taxon>
        <taxon>Opitutia</taxon>
        <taxon>Puniceicoccales</taxon>
        <taxon>Coraliomargaritaceae</taxon>
        <taxon>Coraliomargarita</taxon>
    </lineage>
</organism>
<reference evidence="2 3" key="1">
    <citation type="journal article" date="2010" name="Stand. Genomic Sci.">
        <title>Complete genome sequence of Coraliomargarita akajimensis type strain (04OKA010-24).</title>
        <authorList>
            <person name="Mavromatis K."/>
            <person name="Abt B."/>
            <person name="Brambilla E."/>
            <person name="Lapidus A."/>
            <person name="Copeland A."/>
            <person name="Deshpande S."/>
            <person name="Nolan M."/>
            <person name="Lucas S."/>
            <person name="Tice H."/>
            <person name="Cheng J.F."/>
            <person name="Han C."/>
            <person name="Detter J.C."/>
            <person name="Woyke T."/>
            <person name="Goodwin L."/>
            <person name="Pitluck S."/>
            <person name="Held B."/>
            <person name="Brettin T."/>
            <person name="Tapia R."/>
            <person name="Ivanova N."/>
            <person name="Mikhailova N."/>
            <person name="Pati A."/>
            <person name="Liolios K."/>
            <person name="Chen A."/>
            <person name="Palaniappan K."/>
            <person name="Land M."/>
            <person name="Hauser L."/>
            <person name="Chang Y.J."/>
            <person name="Jeffries C.D."/>
            <person name="Rohde M."/>
            <person name="Goker M."/>
            <person name="Bristow J."/>
            <person name="Eisen J.A."/>
            <person name="Markowitz V."/>
            <person name="Hugenholtz P."/>
            <person name="Klenk H.P."/>
            <person name="Kyrpides N.C."/>
        </authorList>
    </citation>
    <scope>NUCLEOTIDE SEQUENCE [LARGE SCALE GENOMIC DNA]</scope>
    <source>
        <strain evidence="3">DSM 45221 / IAM 15411 / JCM 23193 / KCTC 12865</strain>
    </source>
</reference>
<dbReference type="PANTHER" id="PTHR43312:SF2">
    <property type="entry name" value="OXIDOREDUCTASE"/>
    <property type="match status" value="1"/>
</dbReference>
<evidence type="ECO:0000259" key="1">
    <source>
        <dbReference type="Pfam" id="PF00248"/>
    </source>
</evidence>
<dbReference type="OrthoDB" id="9773828at2"/>
<dbReference type="HOGENOM" id="CLU_023205_3_4_0"/>
<feature type="domain" description="NADP-dependent oxidoreductase" evidence="1">
    <location>
        <begin position="18"/>
        <end position="163"/>
    </location>
</feature>
<evidence type="ECO:0000313" key="3">
    <source>
        <dbReference type="Proteomes" id="UP000000925"/>
    </source>
</evidence>
<dbReference type="CDD" id="cd19096">
    <property type="entry name" value="AKR_Fe-S_oxidoreductase"/>
    <property type="match status" value="1"/>
</dbReference>
<dbReference type="SUPFAM" id="SSF51430">
    <property type="entry name" value="NAD(P)-linked oxidoreductase"/>
    <property type="match status" value="1"/>
</dbReference>
<dbReference type="FunFam" id="3.20.20.100:FF:000070">
    <property type="entry name" value="Aldo/keto reductase"/>
    <property type="match status" value="1"/>
</dbReference>
<dbReference type="STRING" id="583355.Caka_1890"/>
<dbReference type="Pfam" id="PF00248">
    <property type="entry name" value="Aldo_ket_red"/>
    <property type="match status" value="1"/>
</dbReference>
<dbReference type="eggNOG" id="COG1453">
    <property type="taxonomic scope" value="Bacteria"/>
</dbReference>
<gene>
    <name evidence="2" type="ordered locus">Caka_1890</name>
</gene>
<dbReference type="EMBL" id="CP001998">
    <property type="protein sequence ID" value="ADE54908.1"/>
    <property type="molecule type" value="Genomic_DNA"/>
</dbReference>
<dbReference type="PANTHER" id="PTHR43312">
    <property type="entry name" value="D-THREO-ALDOSE 1-DEHYDROGENASE"/>
    <property type="match status" value="1"/>
</dbReference>
<dbReference type="InterPro" id="IPR023210">
    <property type="entry name" value="NADP_OxRdtase_dom"/>
</dbReference>
<name>D5EKK1_CORAD</name>
<dbReference type="KEGG" id="caa:Caka_1890"/>
<keyword evidence="3" id="KW-1185">Reference proteome</keyword>
<dbReference type="Proteomes" id="UP000000925">
    <property type="component" value="Chromosome"/>
</dbReference>